<keyword evidence="1" id="KW-0472">Membrane</keyword>
<keyword evidence="3" id="KW-1185">Reference proteome</keyword>
<evidence type="ECO:0000313" key="3">
    <source>
        <dbReference type="Proteomes" id="UP001163293"/>
    </source>
</evidence>
<reference evidence="2" key="1">
    <citation type="submission" date="2022-07" db="EMBL/GenBank/DDBJ databases">
        <authorList>
            <person name="Wu T."/>
        </authorList>
    </citation>
    <scope>NUCLEOTIDE SEQUENCE</scope>
    <source>
        <strain evidence="2">SD-1</strain>
    </source>
</reference>
<dbReference type="RefSeq" id="WP_069694943.1">
    <property type="nucleotide sequence ID" value="NZ_CP043010.1"/>
</dbReference>
<gene>
    <name evidence="2" type="ORF">NL394_12495</name>
</gene>
<proteinExistence type="predicted"/>
<dbReference type="Proteomes" id="UP001163293">
    <property type="component" value="Chromosome"/>
</dbReference>
<name>A0AAX3ED19_PAEUR</name>
<dbReference type="AlphaFoldDB" id="A0AAX3ED19"/>
<feature type="transmembrane region" description="Helical" evidence="1">
    <location>
        <begin position="31"/>
        <end position="51"/>
    </location>
</feature>
<keyword evidence="1" id="KW-1133">Transmembrane helix</keyword>
<sequence length="122" mass="12829">MSLPTMFLGALLSAFAAVALLVLVRRERRVSVLVTAAGSALLMPMIWNSILNWTGAIGLFSHDLPFAPFPVSWQDTGTAVFTLAGTAVALMIGPCRHDAPRSIAGTAAATALAALIIDVYLY</sequence>
<feature type="transmembrane region" description="Helical" evidence="1">
    <location>
        <begin position="103"/>
        <end position="121"/>
    </location>
</feature>
<organism evidence="2 3">
    <name type="scientific">Paenarthrobacter ureafaciens</name>
    <dbReference type="NCBI Taxonomy" id="37931"/>
    <lineage>
        <taxon>Bacteria</taxon>
        <taxon>Bacillati</taxon>
        <taxon>Actinomycetota</taxon>
        <taxon>Actinomycetes</taxon>
        <taxon>Micrococcales</taxon>
        <taxon>Micrococcaceae</taxon>
        <taxon>Paenarthrobacter</taxon>
    </lineage>
</organism>
<dbReference type="EMBL" id="CP101185">
    <property type="protein sequence ID" value="UYV95905.1"/>
    <property type="molecule type" value="Genomic_DNA"/>
</dbReference>
<evidence type="ECO:0000313" key="2">
    <source>
        <dbReference type="EMBL" id="UYV95905.1"/>
    </source>
</evidence>
<feature type="transmembrane region" description="Helical" evidence="1">
    <location>
        <begin position="71"/>
        <end position="91"/>
    </location>
</feature>
<evidence type="ECO:0000256" key="1">
    <source>
        <dbReference type="SAM" id="Phobius"/>
    </source>
</evidence>
<protein>
    <submittedName>
        <fullName evidence="2">Uncharacterized protein</fullName>
    </submittedName>
</protein>
<accession>A0AAX3ED19</accession>
<feature type="transmembrane region" description="Helical" evidence="1">
    <location>
        <begin position="6"/>
        <end position="24"/>
    </location>
</feature>
<keyword evidence="1" id="KW-0812">Transmembrane</keyword>